<dbReference type="EMBL" id="CM037619">
    <property type="protein sequence ID" value="KAH8008379.1"/>
    <property type="molecule type" value="Genomic_DNA"/>
</dbReference>
<evidence type="ECO:0000313" key="1">
    <source>
        <dbReference type="EMBL" id="KAH8008379.1"/>
    </source>
</evidence>
<dbReference type="Proteomes" id="UP000827872">
    <property type="component" value="Linkage Group LG06"/>
</dbReference>
<accession>A0ACB8FSQ4</accession>
<evidence type="ECO:0000313" key="2">
    <source>
        <dbReference type="Proteomes" id="UP000827872"/>
    </source>
</evidence>
<proteinExistence type="predicted"/>
<comment type="caution">
    <text evidence="1">The sequence shown here is derived from an EMBL/GenBank/DDBJ whole genome shotgun (WGS) entry which is preliminary data.</text>
</comment>
<gene>
    <name evidence="1" type="ORF">K3G42_029364</name>
</gene>
<protein>
    <submittedName>
        <fullName evidence="1">Uncharacterized protein</fullName>
    </submittedName>
</protein>
<organism evidence="1 2">
    <name type="scientific">Sphaerodactylus townsendi</name>
    <dbReference type="NCBI Taxonomy" id="933632"/>
    <lineage>
        <taxon>Eukaryota</taxon>
        <taxon>Metazoa</taxon>
        <taxon>Chordata</taxon>
        <taxon>Craniata</taxon>
        <taxon>Vertebrata</taxon>
        <taxon>Euteleostomi</taxon>
        <taxon>Lepidosauria</taxon>
        <taxon>Squamata</taxon>
        <taxon>Bifurcata</taxon>
        <taxon>Gekkota</taxon>
        <taxon>Sphaerodactylidae</taxon>
        <taxon>Sphaerodactylus</taxon>
    </lineage>
</organism>
<sequence>MAHLKQELREDFMNLRRTVTEKVNSILAGKFVRQLTQNITDPFFQVGKNLNDLKQMLPTETKEVYDLVLKRSWGMWREARNALNEQKRRLSSATEGMSETLSSISKPYIDPILRRAAPYTEDLRRILATKVTELSSKMNKSLAQRLEDLGPQLSPYVEAVQNQWGKLQTSSETFTTSMKEQLQQRLETINNTWVKTFLTPLLAPFQPPAED</sequence>
<reference evidence="1" key="1">
    <citation type="submission" date="2021-08" db="EMBL/GenBank/DDBJ databases">
        <title>The first chromosome-level gecko genome reveals the dynamic sex chromosomes of Neotropical dwarf geckos (Sphaerodactylidae: Sphaerodactylus).</title>
        <authorList>
            <person name="Pinto B.J."/>
            <person name="Keating S.E."/>
            <person name="Gamble T."/>
        </authorList>
    </citation>
    <scope>NUCLEOTIDE SEQUENCE</scope>
    <source>
        <strain evidence="1">TG3544</strain>
    </source>
</reference>
<name>A0ACB8FSQ4_9SAUR</name>
<keyword evidence="2" id="KW-1185">Reference proteome</keyword>